<accession>A0AAN8BU12</accession>
<organism evidence="1 2">
    <name type="scientific">Champsocephalus gunnari</name>
    <name type="common">Mackerel icefish</name>
    <dbReference type="NCBI Taxonomy" id="52237"/>
    <lineage>
        <taxon>Eukaryota</taxon>
        <taxon>Metazoa</taxon>
        <taxon>Chordata</taxon>
        <taxon>Craniata</taxon>
        <taxon>Vertebrata</taxon>
        <taxon>Euteleostomi</taxon>
        <taxon>Actinopterygii</taxon>
        <taxon>Neopterygii</taxon>
        <taxon>Teleostei</taxon>
        <taxon>Neoteleostei</taxon>
        <taxon>Acanthomorphata</taxon>
        <taxon>Eupercaria</taxon>
        <taxon>Perciformes</taxon>
        <taxon>Notothenioidei</taxon>
        <taxon>Channichthyidae</taxon>
        <taxon>Champsocephalus</taxon>
    </lineage>
</organism>
<reference evidence="1 2" key="1">
    <citation type="journal article" date="2023" name="Mol. Biol. Evol.">
        <title>Genomics of Secondarily Temperate Adaptation in the Only Non-Antarctic Icefish.</title>
        <authorList>
            <person name="Rivera-Colon A.G."/>
            <person name="Rayamajhi N."/>
            <person name="Minhas B.F."/>
            <person name="Madrigal G."/>
            <person name="Bilyk K.T."/>
            <person name="Yoon V."/>
            <person name="Hune M."/>
            <person name="Gregory S."/>
            <person name="Cheng C.H.C."/>
            <person name="Catchen J.M."/>
        </authorList>
    </citation>
    <scope>NUCLEOTIDE SEQUENCE [LARGE SCALE GENOMIC DNA]</scope>
    <source>
        <tissue evidence="1">White muscle</tissue>
    </source>
</reference>
<evidence type="ECO:0000313" key="1">
    <source>
        <dbReference type="EMBL" id="KAK5891490.1"/>
    </source>
</evidence>
<dbReference type="EMBL" id="JAURVH010001536">
    <property type="protein sequence ID" value="KAK5891490.1"/>
    <property type="molecule type" value="Genomic_DNA"/>
</dbReference>
<sequence length="128" mass="13152">MLAVTLCCHLLSDRNSSSPGDSLPSVPHPAQLCSSHCCSARHTDNMRPASSPVCVCLCAESSMKVTSSPVTAAHGALFNPSIAVMDFRVTTHFLLNLASTQRSLKMGAAVMQLLQGGAGCALGPGAPS</sequence>
<dbReference type="AlphaFoldDB" id="A0AAN8BU12"/>
<comment type="caution">
    <text evidence="1">The sequence shown here is derived from an EMBL/GenBank/DDBJ whole genome shotgun (WGS) entry which is preliminary data.</text>
</comment>
<protein>
    <submittedName>
        <fullName evidence="1">Uncharacterized protein</fullName>
    </submittedName>
</protein>
<proteinExistence type="predicted"/>
<name>A0AAN8BU12_CHAGU</name>
<dbReference type="Proteomes" id="UP001331515">
    <property type="component" value="Unassembled WGS sequence"/>
</dbReference>
<gene>
    <name evidence="1" type="ORF">CgunFtcFv8_018736</name>
</gene>
<evidence type="ECO:0000313" key="2">
    <source>
        <dbReference type="Proteomes" id="UP001331515"/>
    </source>
</evidence>
<keyword evidence="2" id="KW-1185">Reference proteome</keyword>